<reference evidence="3" key="1">
    <citation type="submission" date="2021-02" db="EMBL/GenBank/DDBJ databases">
        <authorList>
            <person name="Palmer J.M."/>
        </authorList>
    </citation>
    <scope>NUCLEOTIDE SEQUENCE</scope>
    <source>
        <strain evidence="3">SCRP734</strain>
    </source>
</reference>
<accession>A0A8T1WDC2</accession>
<feature type="coiled-coil region" evidence="1">
    <location>
        <begin position="138"/>
        <end position="165"/>
    </location>
</feature>
<dbReference type="Proteomes" id="UP000694044">
    <property type="component" value="Unassembled WGS sequence"/>
</dbReference>
<organism evidence="3 4">
    <name type="scientific">Phytophthora pseudosyringae</name>
    <dbReference type="NCBI Taxonomy" id="221518"/>
    <lineage>
        <taxon>Eukaryota</taxon>
        <taxon>Sar</taxon>
        <taxon>Stramenopiles</taxon>
        <taxon>Oomycota</taxon>
        <taxon>Peronosporomycetes</taxon>
        <taxon>Peronosporales</taxon>
        <taxon>Peronosporaceae</taxon>
        <taxon>Phytophthora</taxon>
    </lineage>
</organism>
<protein>
    <recommendedName>
        <fullName evidence="5">M96 mating-specific protein family</fullName>
    </recommendedName>
</protein>
<evidence type="ECO:0000256" key="2">
    <source>
        <dbReference type="SAM" id="MobiDB-lite"/>
    </source>
</evidence>
<dbReference type="PANTHER" id="PTHR35796:SF3">
    <property type="entry name" value="BHLH DOMAIN-CONTAINING PROTEIN"/>
    <property type="match status" value="1"/>
</dbReference>
<sequence length="450" mass="50751">MAFLQDEDAARAFEAALSFVDEYAFQDAEHAPQPSATMRASQTFPAMGPQPPEVDDKMQRRARANAKKRLLRKAGLYDDPNRARKERKLEMTFLRRKFEQLQLELKTLEAAQGKRQRKRASAGGNGQERALVANPHVLSAWKEVASRQREQRDKAEKENVRLRLIMERQHKLAEALETLVQARIKQQMAEFSALPNPKLGRCFTGRTLDFRADINDFRGLLGDLERAQREVDTVFAANRLNTTESSHHGVQLRSSKGVNGMHLEVFANKAMPFNVRDTAEATWDHFKGMKKHGGNGNLYDKAAKSLDTPYTIIEDYAKELYANTARADVRVKQIVRRYVEADREIVILVASVTPVSIVHKPLAGLTFNYRCYALIKRAAAATEDHALSLLQMCTLASLQNDEGRTHDPAYMRALSNFVLGNTAGNIKADQELIENDLVEQTVSQRTQSAC</sequence>
<dbReference type="EMBL" id="JAGDFM010000023">
    <property type="protein sequence ID" value="KAG7391201.1"/>
    <property type="molecule type" value="Genomic_DNA"/>
</dbReference>
<dbReference type="AlphaFoldDB" id="A0A8T1WDC2"/>
<name>A0A8T1WDC2_9STRA</name>
<dbReference type="OrthoDB" id="97979at2759"/>
<evidence type="ECO:0000313" key="4">
    <source>
        <dbReference type="Proteomes" id="UP000694044"/>
    </source>
</evidence>
<gene>
    <name evidence="3" type="ORF">PHYPSEUDO_005562</name>
</gene>
<feature type="compositionally biased region" description="Polar residues" evidence="2">
    <location>
        <begin position="34"/>
        <end position="44"/>
    </location>
</feature>
<feature type="coiled-coil region" evidence="1">
    <location>
        <begin position="84"/>
        <end position="111"/>
    </location>
</feature>
<keyword evidence="4" id="KW-1185">Reference proteome</keyword>
<evidence type="ECO:0000256" key="1">
    <source>
        <dbReference type="SAM" id="Coils"/>
    </source>
</evidence>
<evidence type="ECO:0000313" key="3">
    <source>
        <dbReference type="EMBL" id="KAG7391201.1"/>
    </source>
</evidence>
<evidence type="ECO:0008006" key="5">
    <source>
        <dbReference type="Google" id="ProtNLM"/>
    </source>
</evidence>
<comment type="caution">
    <text evidence="3">The sequence shown here is derived from an EMBL/GenBank/DDBJ whole genome shotgun (WGS) entry which is preliminary data.</text>
</comment>
<dbReference type="PANTHER" id="PTHR35796">
    <property type="entry name" value="HYPOTHETICAL CYTOSOLIC PROTEIN"/>
    <property type="match status" value="1"/>
</dbReference>
<proteinExistence type="predicted"/>
<feature type="region of interest" description="Disordered" evidence="2">
    <location>
        <begin position="30"/>
        <end position="59"/>
    </location>
</feature>
<keyword evidence="1" id="KW-0175">Coiled coil</keyword>